<protein>
    <submittedName>
        <fullName evidence="1">Uncharacterized protein</fullName>
    </submittedName>
</protein>
<reference evidence="1" key="1">
    <citation type="submission" date="2022-08" db="UniProtKB">
        <authorList>
            <consortium name="EnsemblMetazoa"/>
        </authorList>
    </citation>
    <scope>IDENTIFICATION</scope>
    <source>
        <strain evidence="1">Israel</strain>
    </source>
</reference>
<dbReference type="VEuPathDB" id="VectorBase:PPAI009637"/>
<dbReference type="EnsemblMetazoa" id="PPAI009637-RA">
    <property type="protein sequence ID" value="PPAI009637-PA"/>
    <property type="gene ID" value="PPAI009637"/>
</dbReference>
<dbReference type="EMBL" id="AJVK01007064">
    <property type="status" value="NOT_ANNOTATED_CDS"/>
    <property type="molecule type" value="Genomic_DNA"/>
</dbReference>
<accession>A0A1B0DMP5</accession>
<proteinExistence type="predicted"/>
<sequence>MPFLVYAAKIGSGSPQDDRNLASVTAGAFRVFLSFKDLIDILFLGDLFFLLKHIGSLPVTEFNVNDILTRNGHLQDDFLTFSFTQEDHTLFRNFSLKRFFVEFCLFLVHNLKELFGDASTHSSSEFPAPWEELGRFCVCDRIDEKKETKIGGMVFKLKNPPSAILGAALAEEKLSWNSSHIIIVIPRKLCTCPDMTHRKESHPRKAKIVSVHKDILHKEIRGRVFLSCFWLITLLNPFSHFNVIQFSKVFVSVILATFIGLLLSQQVPSIDTDKLPLGNVIEATQAPTSVGRLEDLKFERQWMLYHAI</sequence>
<dbReference type="AlphaFoldDB" id="A0A1B0DMP5"/>
<dbReference type="Proteomes" id="UP000092462">
    <property type="component" value="Unassembled WGS sequence"/>
</dbReference>
<evidence type="ECO:0000313" key="1">
    <source>
        <dbReference type="EnsemblMetazoa" id="PPAI009637-PA"/>
    </source>
</evidence>
<name>A0A1B0DMP5_PHLPP</name>
<keyword evidence="2" id="KW-1185">Reference proteome</keyword>
<evidence type="ECO:0000313" key="2">
    <source>
        <dbReference type="Proteomes" id="UP000092462"/>
    </source>
</evidence>
<organism evidence="1 2">
    <name type="scientific">Phlebotomus papatasi</name>
    <name type="common">Sandfly</name>
    <dbReference type="NCBI Taxonomy" id="29031"/>
    <lineage>
        <taxon>Eukaryota</taxon>
        <taxon>Metazoa</taxon>
        <taxon>Ecdysozoa</taxon>
        <taxon>Arthropoda</taxon>
        <taxon>Hexapoda</taxon>
        <taxon>Insecta</taxon>
        <taxon>Pterygota</taxon>
        <taxon>Neoptera</taxon>
        <taxon>Endopterygota</taxon>
        <taxon>Diptera</taxon>
        <taxon>Nematocera</taxon>
        <taxon>Psychodoidea</taxon>
        <taxon>Psychodidae</taxon>
        <taxon>Phlebotomus</taxon>
        <taxon>Phlebotomus</taxon>
    </lineage>
</organism>